<evidence type="ECO:0000313" key="2">
    <source>
        <dbReference type="EMBL" id="BAD79673.1"/>
    </source>
</evidence>
<dbReference type="eggNOG" id="COG1716">
    <property type="taxonomic scope" value="Bacteria"/>
</dbReference>
<proteinExistence type="predicted"/>
<feature type="transmembrane region" description="Helical" evidence="1">
    <location>
        <begin position="64"/>
        <end position="83"/>
    </location>
</feature>
<keyword evidence="1" id="KW-0812">Transmembrane</keyword>
<feature type="transmembrane region" description="Helical" evidence="1">
    <location>
        <begin position="38"/>
        <end position="57"/>
    </location>
</feature>
<evidence type="ECO:0000313" key="3">
    <source>
        <dbReference type="Proteomes" id="UP000001175"/>
    </source>
</evidence>
<dbReference type="GeneID" id="72428822"/>
<dbReference type="RefSeq" id="WP_011243793.1">
    <property type="nucleotide sequence ID" value="NC_006576.1"/>
</dbReference>
<name>A0A0H3K9S2_SYNP6</name>
<dbReference type="AlphaFoldDB" id="A0A0H3K9S2"/>
<accession>A0A0H3K9S2</accession>
<evidence type="ECO:0000256" key="1">
    <source>
        <dbReference type="SAM" id="Phobius"/>
    </source>
</evidence>
<dbReference type="KEGG" id="syc:syc1483_d"/>
<feature type="transmembrane region" description="Helical" evidence="1">
    <location>
        <begin position="89"/>
        <end position="107"/>
    </location>
</feature>
<organism evidence="2 3">
    <name type="scientific">Synechococcus sp. (strain ATCC 27144 / PCC 6301 / SAUG 1402/1)</name>
    <name type="common">Anacystis nidulans</name>
    <dbReference type="NCBI Taxonomy" id="269084"/>
    <lineage>
        <taxon>Bacteria</taxon>
        <taxon>Bacillati</taxon>
        <taxon>Cyanobacteriota</taxon>
        <taxon>Cyanophyceae</taxon>
        <taxon>Synechococcales</taxon>
        <taxon>Synechococcaceae</taxon>
        <taxon>Synechococcus</taxon>
    </lineage>
</organism>
<keyword evidence="1" id="KW-0472">Membrane</keyword>
<keyword evidence="1" id="KW-1133">Transmembrane helix</keyword>
<feature type="transmembrane region" description="Helical" evidence="1">
    <location>
        <begin position="7"/>
        <end position="26"/>
    </location>
</feature>
<dbReference type="EMBL" id="AP008231">
    <property type="protein sequence ID" value="BAD79673.1"/>
    <property type="molecule type" value="Genomic_DNA"/>
</dbReference>
<sequence>MNLLKLFAGIGLVIYGIYQVGQKIFFTTRSSSFDWGGFPASTSVIIFVAGILALLFIPGKLSNIGWGIMVVGIIMIFYSTSIIVSPVSLVEFLIAIAAMVGGLKLMYSSSRYIL</sequence>
<dbReference type="Proteomes" id="UP000001175">
    <property type="component" value="Chromosome"/>
</dbReference>
<protein>
    <submittedName>
        <fullName evidence="2">Uncharacterized protein</fullName>
    </submittedName>
</protein>
<reference evidence="2 3" key="1">
    <citation type="journal article" date="2007" name="Photosyn. Res.">
        <title>Complete nucleotide sequence of the freshwater unicellular cyanobacterium Synechococcus elongatus PCC 6301 chromosome: gene content and organization.</title>
        <authorList>
            <person name="Sugita C."/>
            <person name="Ogata K."/>
            <person name="Shikata M."/>
            <person name="Jikuya H."/>
            <person name="Takano J."/>
            <person name="Furumichi M."/>
            <person name="Kanehisa M."/>
            <person name="Omata T."/>
            <person name="Sugiura M."/>
            <person name="Sugita M."/>
        </authorList>
    </citation>
    <scope>NUCLEOTIDE SEQUENCE [LARGE SCALE GENOMIC DNA]</scope>
    <source>
        <strain evidence="3">ATCC 27144 / PCC 6301 / SAUG 1402/1</strain>
    </source>
</reference>
<gene>
    <name evidence="2" type="ordered locus">syc1483_d</name>
</gene>